<sequence>MYQSYEDGPYKANVPEIYQSHEDGPYKAPEKTGGERNTHAGLNGEQGPGQVGRDLPLDDVDGVPLQHVTIMVSTPGRLATDTLMKAWSPPHRFSTRLGPDHTINVPGAGAGAGSGPAVTAAASGGGTAGAGGMTAAVSSAAAGGGGGGGADEEEDPPRPRRAHRAARLFLSLLPALQVGHRLLQAPDEADGLPDDGRLVRLKHHLIHHVAALTIDVATASLNLVGEAGDEVAQVGEHVLDLPPPLALGEDVHPLAAAPAAAAAAALVVRSIRAAGRRRHRRGLTFGVDVPGPGDDALTLVGAGGDRRKQQLVVAGLAGALLVVAVAGAHGGSSRGCVAARALLRHGRRKRLLDLWRL</sequence>
<proteinExistence type="predicted"/>
<feature type="region of interest" description="Disordered" evidence="1">
    <location>
        <begin position="139"/>
        <end position="161"/>
    </location>
</feature>
<protein>
    <submittedName>
        <fullName evidence="3">Uncharacterized protein</fullName>
    </submittedName>
</protein>
<evidence type="ECO:0000256" key="1">
    <source>
        <dbReference type="SAM" id="MobiDB-lite"/>
    </source>
</evidence>
<keyword evidence="2" id="KW-0812">Transmembrane</keyword>
<name>A3A7U8_ORYSJ</name>
<keyword evidence="2" id="KW-0472">Membrane</keyword>
<accession>A3A7U8</accession>
<dbReference type="EMBL" id="CM000139">
    <property type="protein sequence ID" value="EAZ23387.1"/>
    <property type="molecule type" value="Genomic_DNA"/>
</dbReference>
<dbReference type="Proteomes" id="UP000007752">
    <property type="component" value="Chromosome 2"/>
</dbReference>
<evidence type="ECO:0000313" key="3">
    <source>
        <dbReference type="EMBL" id="EAZ23387.1"/>
    </source>
</evidence>
<organism evidence="3">
    <name type="scientific">Oryza sativa subsp. japonica</name>
    <name type="common">Rice</name>
    <dbReference type="NCBI Taxonomy" id="39947"/>
    <lineage>
        <taxon>Eukaryota</taxon>
        <taxon>Viridiplantae</taxon>
        <taxon>Streptophyta</taxon>
        <taxon>Embryophyta</taxon>
        <taxon>Tracheophyta</taxon>
        <taxon>Spermatophyta</taxon>
        <taxon>Magnoliopsida</taxon>
        <taxon>Liliopsida</taxon>
        <taxon>Poales</taxon>
        <taxon>Poaceae</taxon>
        <taxon>BOP clade</taxon>
        <taxon>Oryzoideae</taxon>
        <taxon>Oryzeae</taxon>
        <taxon>Oryzinae</taxon>
        <taxon>Oryza</taxon>
        <taxon>Oryza sativa</taxon>
    </lineage>
</organism>
<reference evidence="3" key="2">
    <citation type="submission" date="2008-12" db="EMBL/GenBank/DDBJ databases">
        <title>Improved gene annotation of the rice (Oryza sativa) genomes.</title>
        <authorList>
            <person name="Wang J."/>
            <person name="Li R."/>
            <person name="Fan W."/>
            <person name="Huang Q."/>
            <person name="Zhang J."/>
            <person name="Zhou Y."/>
            <person name="Hu Y."/>
            <person name="Zi S."/>
            <person name="Li J."/>
            <person name="Ni P."/>
            <person name="Zheng H."/>
            <person name="Zhang Y."/>
            <person name="Zhao M."/>
            <person name="Hao Q."/>
            <person name="McDermott J."/>
            <person name="Samudrala R."/>
            <person name="Kristiansen K."/>
            <person name="Wong G.K.-S."/>
        </authorList>
    </citation>
    <scope>NUCLEOTIDE SEQUENCE</scope>
</reference>
<evidence type="ECO:0000256" key="2">
    <source>
        <dbReference type="SAM" id="Phobius"/>
    </source>
</evidence>
<keyword evidence="2" id="KW-1133">Transmembrane helix</keyword>
<gene>
    <name evidence="3" type="ORF">OsJ_07082</name>
</gene>
<feature type="compositionally biased region" description="Basic and acidic residues" evidence="1">
    <location>
        <begin position="19"/>
        <end position="38"/>
    </location>
</feature>
<feature type="region of interest" description="Disordered" evidence="1">
    <location>
        <begin position="1"/>
        <end position="56"/>
    </location>
</feature>
<feature type="region of interest" description="Disordered" evidence="1">
    <location>
        <begin position="96"/>
        <end position="119"/>
    </location>
</feature>
<dbReference type="AlphaFoldDB" id="A3A7U8"/>
<feature type="transmembrane region" description="Helical" evidence="2">
    <location>
        <begin position="311"/>
        <end position="330"/>
    </location>
</feature>
<reference evidence="3" key="1">
    <citation type="journal article" date="2005" name="PLoS Biol.">
        <title>The genomes of Oryza sativa: a history of duplications.</title>
        <authorList>
            <person name="Yu J."/>
            <person name="Wang J."/>
            <person name="Lin W."/>
            <person name="Li S."/>
            <person name="Li H."/>
            <person name="Zhou J."/>
            <person name="Ni P."/>
            <person name="Dong W."/>
            <person name="Hu S."/>
            <person name="Zeng C."/>
            <person name="Zhang J."/>
            <person name="Zhang Y."/>
            <person name="Li R."/>
            <person name="Xu Z."/>
            <person name="Li S."/>
            <person name="Li X."/>
            <person name="Zheng H."/>
            <person name="Cong L."/>
            <person name="Lin L."/>
            <person name="Yin J."/>
            <person name="Geng J."/>
            <person name="Li G."/>
            <person name="Shi J."/>
            <person name="Liu J."/>
            <person name="Lv H."/>
            <person name="Li J."/>
            <person name="Wang J."/>
            <person name="Deng Y."/>
            <person name="Ran L."/>
            <person name="Shi X."/>
            <person name="Wang X."/>
            <person name="Wu Q."/>
            <person name="Li C."/>
            <person name="Ren X."/>
            <person name="Wang J."/>
            <person name="Wang X."/>
            <person name="Li D."/>
            <person name="Liu D."/>
            <person name="Zhang X."/>
            <person name="Ji Z."/>
            <person name="Zhao W."/>
            <person name="Sun Y."/>
            <person name="Zhang Z."/>
            <person name="Bao J."/>
            <person name="Han Y."/>
            <person name="Dong L."/>
            <person name="Ji J."/>
            <person name="Chen P."/>
            <person name="Wu S."/>
            <person name="Liu J."/>
            <person name="Xiao Y."/>
            <person name="Bu D."/>
            <person name="Tan J."/>
            <person name="Yang L."/>
            <person name="Ye C."/>
            <person name="Zhang J."/>
            <person name="Xu J."/>
            <person name="Zhou Y."/>
            <person name="Yu Y."/>
            <person name="Zhang B."/>
            <person name="Zhuang S."/>
            <person name="Wei H."/>
            <person name="Liu B."/>
            <person name="Lei M."/>
            <person name="Yu H."/>
            <person name="Li Y."/>
            <person name="Xu H."/>
            <person name="Wei S."/>
            <person name="He X."/>
            <person name="Fang L."/>
            <person name="Zhang Z."/>
            <person name="Zhang Y."/>
            <person name="Huang X."/>
            <person name="Su Z."/>
            <person name="Tong W."/>
            <person name="Li J."/>
            <person name="Tong Z."/>
            <person name="Li S."/>
            <person name="Ye J."/>
            <person name="Wang L."/>
            <person name="Fang L."/>
            <person name="Lei T."/>
            <person name="Chen C."/>
            <person name="Chen H."/>
            <person name="Xu Z."/>
            <person name="Li H."/>
            <person name="Huang H."/>
            <person name="Zhang F."/>
            <person name="Xu H."/>
            <person name="Li N."/>
            <person name="Zhao C."/>
            <person name="Li S."/>
            <person name="Dong L."/>
            <person name="Huang Y."/>
            <person name="Li L."/>
            <person name="Xi Y."/>
            <person name="Qi Q."/>
            <person name="Li W."/>
            <person name="Zhang B."/>
            <person name="Hu W."/>
            <person name="Zhang Y."/>
            <person name="Tian X."/>
            <person name="Jiao Y."/>
            <person name="Liang X."/>
            <person name="Jin J."/>
            <person name="Gao L."/>
            <person name="Zheng W."/>
            <person name="Hao B."/>
            <person name="Liu S."/>
            <person name="Wang W."/>
            <person name="Yuan L."/>
            <person name="Cao M."/>
            <person name="McDermott J."/>
            <person name="Samudrala R."/>
            <person name="Wang J."/>
            <person name="Wong G.K."/>
            <person name="Yang H."/>
        </authorList>
    </citation>
    <scope>NUCLEOTIDE SEQUENCE [LARGE SCALE GENOMIC DNA]</scope>
</reference>
<feature type="transmembrane region" description="Helical" evidence="2">
    <location>
        <begin position="251"/>
        <end position="271"/>
    </location>
</feature>